<reference evidence="7 8" key="1">
    <citation type="journal article" date="2011" name="Nat. Genet.">
        <title>The genome of the mesopolyploid crop species Brassica rapa.</title>
        <authorList>
            <consortium name="Brassica rapa Genome Sequencing Project Consortium"/>
            <person name="Wang X."/>
            <person name="Wang H."/>
            <person name="Wang J."/>
            <person name="Sun R."/>
            <person name="Wu J."/>
            <person name="Liu S."/>
            <person name="Bai Y."/>
            <person name="Mun J.H."/>
            <person name="Bancroft I."/>
            <person name="Cheng F."/>
            <person name="Huang S."/>
            <person name="Li X."/>
            <person name="Hua W."/>
            <person name="Wang J."/>
            <person name="Wang X."/>
            <person name="Freeling M."/>
            <person name="Pires J.C."/>
            <person name="Paterson A.H."/>
            <person name="Chalhoub B."/>
            <person name="Wang B."/>
            <person name="Hayward A."/>
            <person name="Sharpe A.G."/>
            <person name="Park B.S."/>
            <person name="Weisshaar B."/>
            <person name="Liu B."/>
            <person name="Li B."/>
            <person name="Liu B."/>
            <person name="Tong C."/>
            <person name="Song C."/>
            <person name="Duran C."/>
            <person name="Peng C."/>
            <person name="Geng C."/>
            <person name="Koh C."/>
            <person name="Lin C."/>
            <person name="Edwards D."/>
            <person name="Mu D."/>
            <person name="Shen D."/>
            <person name="Soumpourou E."/>
            <person name="Li F."/>
            <person name="Fraser F."/>
            <person name="Conant G."/>
            <person name="Lassalle G."/>
            <person name="King G.J."/>
            <person name="Bonnema G."/>
            <person name="Tang H."/>
            <person name="Wang H."/>
            <person name="Belcram H."/>
            <person name="Zhou H."/>
            <person name="Hirakawa H."/>
            <person name="Abe H."/>
            <person name="Guo H."/>
            <person name="Wang H."/>
            <person name="Jin H."/>
            <person name="Parkin I.A."/>
            <person name="Batley J."/>
            <person name="Kim J.S."/>
            <person name="Just J."/>
            <person name="Li J."/>
            <person name="Xu J."/>
            <person name="Deng J."/>
            <person name="Kim J.A."/>
            <person name="Li J."/>
            <person name="Yu J."/>
            <person name="Meng J."/>
            <person name="Wang J."/>
            <person name="Min J."/>
            <person name="Poulain J."/>
            <person name="Wang J."/>
            <person name="Hatakeyama K."/>
            <person name="Wu K."/>
            <person name="Wang L."/>
            <person name="Fang L."/>
            <person name="Trick M."/>
            <person name="Links M.G."/>
            <person name="Zhao M."/>
            <person name="Jin M."/>
            <person name="Ramchiary N."/>
            <person name="Drou N."/>
            <person name="Berkman P.J."/>
            <person name="Cai Q."/>
            <person name="Huang Q."/>
            <person name="Li R."/>
            <person name="Tabata S."/>
            <person name="Cheng S."/>
            <person name="Zhang S."/>
            <person name="Zhang S."/>
            <person name="Huang S."/>
            <person name="Sato S."/>
            <person name="Sun S."/>
            <person name="Kwon S.J."/>
            <person name="Choi S.R."/>
            <person name="Lee T.H."/>
            <person name="Fan W."/>
            <person name="Zhao X."/>
            <person name="Tan X."/>
            <person name="Xu X."/>
            <person name="Wang Y."/>
            <person name="Qiu Y."/>
            <person name="Yin Y."/>
            <person name="Li Y."/>
            <person name="Du Y."/>
            <person name="Liao Y."/>
            <person name="Lim Y."/>
            <person name="Narusaka Y."/>
            <person name="Wang Y."/>
            <person name="Wang Z."/>
            <person name="Li Z."/>
            <person name="Wang Z."/>
            <person name="Xiong Z."/>
            <person name="Zhang Z."/>
        </authorList>
    </citation>
    <scope>NUCLEOTIDE SEQUENCE [LARGE SCALE GENOMIC DNA]</scope>
    <source>
        <strain evidence="7 8">cv. Chiifu-401-42</strain>
    </source>
</reference>
<keyword evidence="4" id="KW-0539">Nucleus</keyword>
<dbReference type="PANTHER" id="PTHR46338:SF10">
    <property type="entry name" value="BROMODOMAIN TRANSCRIPTION FACTOR"/>
    <property type="match status" value="1"/>
</dbReference>
<dbReference type="InParanoid" id="M4CWU3"/>
<dbReference type="GO" id="GO:0006366">
    <property type="term" value="P:transcription by RNA polymerase II"/>
    <property type="evidence" value="ECO:0000318"/>
    <property type="project" value="GO_Central"/>
</dbReference>
<dbReference type="eggNOG" id="KOG2389">
    <property type="taxonomic scope" value="Eukaryota"/>
</dbReference>
<name>M4CWU3_BRACM</name>
<dbReference type="Proteomes" id="UP000011750">
    <property type="component" value="Chromosome A10"/>
</dbReference>
<feature type="compositionally biased region" description="Acidic residues" evidence="5">
    <location>
        <begin position="227"/>
        <end position="238"/>
    </location>
</feature>
<evidence type="ECO:0000313" key="7">
    <source>
        <dbReference type="EnsemblPlants" id="Bra008690.1-P"/>
    </source>
</evidence>
<evidence type="ECO:0000256" key="3">
    <source>
        <dbReference type="ARBA" id="ARBA00023163"/>
    </source>
</evidence>
<feature type="region of interest" description="Disordered" evidence="5">
    <location>
        <begin position="183"/>
        <end position="242"/>
    </location>
</feature>
<dbReference type="GO" id="GO:0005669">
    <property type="term" value="C:transcription factor TFIID complex"/>
    <property type="evidence" value="ECO:0000318"/>
    <property type="project" value="GO_Central"/>
</dbReference>
<dbReference type="SMART" id="SM00576">
    <property type="entry name" value="BTP"/>
    <property type="match status" value="1"/>
</dbReference>
<dbReference type="Gene3D" id="1.10.20.10">
    <property type="entry name" value="Histone, subunit A"/>
    <property type="match status" value="1"/>
</dbReference>
<feature type="compositionally biased region" description="Basic and acidic residues" evidence="5">
    <location>
        <begin position="215"/>
        <end position="226"/>
    </location>
</feature>
<keyword evidence="3" id="KW-0804">Transcription</keyword>
<feature type="region of interest" description="Disordered" evidence="5">
    <location>
        <begin position="259"/>
        <end position="306"/>
    </location>
</feature>
<dbReference type="InterPro" id="IPR006565">
    <property type="entry name" value="BTP"/>
</dbReference>
<feature type="region of interest" description="Disordered" evidence="5">
    <location>
        <begin position="338"/>
        <end position="362"/>
    </location>
</feature>
<sequence length="362" mass="40214">MTYGDGEGGSQRRDSQRGSNDFAYALARMAVAQICEGVEIRTLQDSHSREGARFSSFQESALERLTDVVIQYIQSVGRTAQFYANMAGRGEGNALDVVQALEDLGAGLGFNGAHDVERCLGDSDVVKDIVRYTGEAEEMPFVYSLPRFPFKKGKRRAPSFSGIGGEMADEHIPVWLPAFPETKSKEVEETNTEKVGEVKSKENGLSLPSMQQSLDVDRLKVQKSMEQEDVQEPAEEPEGNPFLAAPAWVSDKDVPRVFCPSEPTNEEDSIGHVPEKQKNIPPPEAHAPPGMINDESRLGGTEDGQKTQRALLRFKIGTRKASMCWTIKQSLEDKGWFLEDGDKREKKVEREEKLETIDTDVK</sequence>
<dbReference type="Pfam" id="PF07524">
    <property type="entry name" value="Bromo_TP"/>
    <property type="match status" value="1"/>
</dbReference>
<evidence type="ECO:0000256" key="4">
    <source>
        <dbReference type="ARBA" id="ARBA00023242"/>
    </source>
</evidence>
<comment type="subcellular location">
    <subcellularLocation>
        <location evidence="1">Nucleus</location>
    </subcellularLocation>
</comment>
<dbReference type="InterPro" id="IPR009072">
    <property type="entry name" value="Histone-fold"/>
</dbReference>
<keyword evidence="2" id="KW-0805">Transcription regulation</keyword>
<dbReference type="EnsemblPlants" id="Bra008690.1">
    <property type="protein sequence ID" value="Bra008690.1-P"/>
    <property type="gene ID" value="Bra008690"/>
</dbReference>
<evidence type="ECO:0000256" key="1">
    <source>
        <dbReference type="ARBA" id="ARBA00004123"/>
    </source>
</evidence>
<proteinExistence type="predicted"/>
<reference evidence="7" key="3">
    <citation type="submission" date="2023-03" db="UniProtKB">
        <authorList>
            <consortium name="EnsemblPlants"/>
        </authorList>
    </citation>
    <scope>IDENTIFICATION</scope>
    <source>
        <strain evidence="7">cv. Chiifu-401-42</strain>
    </source>
</reference>
<dbReference type="GeneID" id="103846400"/>
<dbReference type="PANTHER" id="PTHR46338">
    <property type="entry name" value="TRANSCRIPTION INITIATION FACTOR TFIID SUBUNIT 8"/>
    <property type="match status" value="1"/>
</dbReference>
<dbReference type="InterPro" id="IPR037818">
    <property type="entry name" value="TAF8"/>
</dbReference>
<evidence type="ECO:0000256" key="2">
    <source>
        <dbReference type="ARBA" id="ARBA00023015"/>
    </source>
</evidence>
<dbReference type="KEGG" id="brp:103846400"/>
<reference evidence="7 8" key="2">
    <citation type="journal article" date="2018" name="Hortic Res">
        <title>Improved Brassica rapa reference genome by single-molecule sequencing and chromosome conformation capture technologies.</title>
        <authorList>
            <person name="Zhang L."/>
            <person name="Cai X."/>
            <person name="Wu J."/>
            <person name="Liu M."/>
            <person name="Grob S."/>
            <person name="Cheng F."/>
            <person name="Liang J."/>
            <person name="Cai C."/>
            <person name="Liu Z."/>
            <person name="Liu B."/>
            <person name="Wang F."/>
            <person name="Li S."/>
            <person name="Liu F."/>
            <person name="Li X."/>
            <person name="Cheng L."/>
            <person name="Yang W."/>
            <person name="Li M.H."/>
            <person name="Grossniklaus U."/>
            <person name="Zheng H."/>
            <person name="Wang X."/>
        </authorList>
    </citation>
    <scope>NUCLEOTIDE SEQUENCE [LARGE SCALE GENOMIC DNA]</scope>
    <source>
        <strain evidence="7 8">cv. Chiifu-401-42</strain>
    </source>
</reference>
<feature type="domain" description="Bromodomain associated" evidence="6">
    <location>
        <begin position="20"/>
        <end position="110"/>
    </location>
</feature>
<dbReference type="OMA" id="EDKGWFL"/>
<dbReference type="HOGENOM" id="CLU_046212_1_0_1"/>
<dbReference type="GO" id="GO:0046982">
    <property type="term" value="F:protein heterodimerization activity"/>
    <property type="evidence" value="ECO:0007669"/>
    <property type="project" value="InterPro"/>
</dbReference>
<evidence type="ECO:0000313" key="8">
    <source>
        <dbReference type="Proteomes" id="UP000011750"/>
    </source>
</evidence>
<dbReference type="AlphaFoldDB" id="M4CWU3"/>
<organism evidence="7 8">
    <name type="scientific">Brassica campestris</name>
    <name type="common">Field mustard</name>
    <dbReference type="NCBI Taxonomy" id="3711"/>
    <lineage>
        <taxon>Eukaryota</taxon>
        <taxon>Viridiplantae</taxon>
        <taxon>Streptophyta</taxon>
        <taxon>Embryophyta</taxon>
        <taxon>Tracheophyta</taxon>
        <taxon>Spermatophyta</taxon>
        <taxon>Magnoliopsida</taxon>
        <taxon>eudicotyledons</taxon>
        <taxon>Gunneridae</taxon>
        <taxon>Pentapetalae</taxon>
        <taxon>rosids</taxon>
        <taxon>malvids</taxon>
        <taxon>Brassicales</taxon>
        <taxon>Brassicaceae</taxon>
        <taxon>Brassiceae</taxon>
        <taxon>Brassica</taxon>
    </lineage>
</organism>
<evidence type="ECO:0000259" key="6">
    <source>
        <dbReference type="SMART" id="SM00576"/>
    </source>
</evidence>
<dbReference type="Gramene" id="Bra008690.1">
    <property type="protein sequence ID" value="Bra008690.1-P"/>
    <property type="gene ID" value="Bra008690"/>
</dbReference>
<feature type="compositionally biased region" description="Basic and acidic residues" evidence="5">
    <location>
        <begin position="269"/>
        <end position="278"/>
    </location>
</feature>
<evidence type="ECO:0000256" key="5">
    <source>
        <dbReference type="SAM" id="MobiDB-lite"/>
    </source>
</evidence>
<dbReference type="CDD" id="cd00076">
    <property type="entry name" value="HFD_SF"/>
    <property type="match status" value="1"/>
</dbReference>
<protein>
    <recommendedName>
        <fullName evidence="6">Bromodomain associated domain-containing protein</fullName>
    </recommendedName>
</protein>
<feature type="compositionally biased region" description="Basic and acidic residues" evidence="5">
    <location>
        <begin position="183"/>
        <end position="202"/>
    </location>
</feature>
<accession>M4CWU3</accession>
<keyword evidence="8" id="KW-1185">Reference proteome</keyword>
<dbReference type="STRING" id="51351.M4CWU3"/>